<accession>A0ABT6JE40</accession>
<evidence type="ECO:0000313" key="2">
    <source>
        <dbReference type="Proteomes" id="UP001156940"/>
    </source>
</evidence>
<evidence type="ECO:0000313" key="1">
    <source>
        <dbReference type="EMBL" id="MDH5825051.1"/>
    </source>
</evidence>
<keyword evidence="2" id="KW-1185">Reference proteome</keyword>
<organism evidence="1 2">
    <name type="scientific">Luteimonas endophytica</name>
    <dbReference type="NCBI Taxonomy" id="3042023"/>
    <lineage>
        <taxon>Bacteria</taxon>
        <taxon>Pseudomonadati</taxon>
        <taxon>Pseudomonadota</taxon>
        <taxon>Gammaproteobacteria</taxon>
        <taxon>Lysobacterales</taxon>
        <taxon>Lysobacteraceae</taxon>
        <taxon>Luteimonas</taxon>
    </lineage>
</organism>
<evidence type="ECO:0008006" key="3">
    <source>
        <dbReference type="Google" id="ProtNLM"/>
    </source>
</evidence>
<name>A0ABT6JE40_9GAMM</name>
<dbReference type="SUPFAM" id="SSF51338">
    <property type="entry name" value="Composite domain of metallo-dependent hydrolases"/>
    <property type="match status" value="1"/>
</dbReference>
<dbReference type="Proteomes" id="UP001156940">
    <property type="component" value="Unassembled WGS sequence"/>
</dbReference>
<dbReference type="EMBL" id="JARXRM010000046">
    <property type="protein sequence ID" value="MDH5825051.1"/>
    <property type="molecule type" value="Genomic_DNA"/>
</dbReference>
<dbReference type="RefSeq" id="WP_280576450.1">
    <property type="nucleotide sequence ID" value="NZ_JARXRM010000046.1"/>
</dbReference>
<sequence length="109" mass="11455">MRHGSGWLTAPGHPVETPTCWCAATGSTRSAGCRGLPASVLRIADRGVVRAGAIADLVLFDPGRVRARSGYADPLAQAEGFDLVVLNGRPAFEDGERVGCAGRLLRRGR</sequence>
<gene>
    <name evidence="1" type="ORF">QFW77_18960</name>
</gene>
<protein>
    <recommendedName>
        <fullName evidence="3">Amidohydrolase 3 domain-containing protein</fullName>
    </recommendedName>
</protein>
<proteinExistence type="predicted"/>
<reference evidence="1 2" key="1">
    <citation type="submission" date="2023-04" db="EMBL/GenBank/DDBJ databases">
        <title>Luteimonas endophyticus RD2P54.</title>
        <authorList>
            <person name="Sun J.-Q."/>
        </authorList>
    </citation>
    <scope>NUCLEOTIDE SEQUENCE [LARGE SCALE GENOMIC DNA]</scope>
    <source>
        <strain evidence="1 2">RD2P54</strain>
    </source>
</reference>
<dbReference type="InterPro" id="IPR011059">
    <property type="entry name" value="Metal-dep_hydrolase_composite"/>
</dbReference>
<comment type="caution">
    <text evidence="1">The sequence shown here is derived from an EMBL/GenBank/DDBJ whole genome shotgun (WGS) entry which is preliminary data.</text>
</comment>